<dbReference type="GeneTree" id="ENSGT00940000177979"/>
<protein>
    <submittedName>
        <fullName evidence="1">Uncharacterized protein</fullName>
    </submittedName>
</protein>
<keyword evidence="2" id="KW-1185">Reference proteome</keyword>
<evidence type="ECO:0000313" key="1">
    <source>
        <dbReference type="Ensembl" id="ENSHHUP00000001901.1"/>
    </source>
</evidence>
<dbReference type="AlphaFoldDB" id="A0A4W5JQ45"/>
<reference evidence="1" key="2">
    <citation type="submission" date="2025-08" db="UniProtKB">
        <authorList>
            <consortium name="Ensembl"/>
        </authorList>
    </citation>
    <scope>IDENTIFICATION</scope>
</reference>
<sequence length="131" mass="14754">MSGLLRCACVHVCVFGKHLRLSPVKLNMPICCVMWSQVPGVPRATSLAFNWSLINRTRSAMVFTFPFLQGEGGEERDVMATMRAPWEGGLDQVVLTIFSIWDRTRVRLSLSWATTRMAQASLSRLPDAKPW</sequence>
<reference evidence="2" key="1">
    <citation type="submission" date="2018-06" db="EMBL/GenBank/DDBJ databases">
        <title>Genome assembly of Danube salmon.</title>
        <authorList>
            <person name="Macqueen D.J."/>
            <person name="Gundappa M.K."/>
        </authorList>
    </citation>
    <scope>NUCLEOTIDE SEQUENCE [LARGE SCALE GENOMIC DNA]</scope>
</reference>
<proteinExistence type="predicted"/>
<dbReference type="Ensembl" id="ENSHHUT00000001971.1">
    <property type="protein sequence ID" value="ENSHHUP00000001901.1"/>
    <property type="gene ID" value="ENSHHUG00000001242.1"/>
</dbReference>
<reference evidence="1" key="3">
    <citation type="submission" date="2025-09" db="UniProtKB">
        <authorList>
            <consortium name="Ensembl"/>
        </authorList>
    </citation>
    <scope>IDENTIFICATION</scope>
</reference>
<dbReference type="Proteomes" id="UP000314982">
    <property type="component" value="Unassembled WGS sequence"/>
</dbReference>
<name>A0A4W5JQ45_9TELE</name>
<evidence type="ECO:0000313" key="2">
    <source>
        <dbReference type="Proteomes" id="UP000314982"/>
    </source>
</evidence>
<accession>A0A4W5JQ45</accession>
<organism evidence="1 2">
    <name type="scientific">Hucho hucho</name>
    <name type="common">huchen</name>
    <dbReference type="NCBI Taxonomy" id="62062"/>
    <lineage>
        <taxon>Eukaryota</taxon>
        <taxon>Metazoa</taxon>
        <taxon>Chordata</taxon>
        <taxon>Craniata</taxon>
        <taxon>Vertebrata</taxon>
        <taxon>Euteleostomi</taxon>
        <taxon>Actinopterygii</taxon>
        <taxon>Neopterygii</taxon>
        <taxon>Teleostei</taxon>
        <taxon>Protacanthopterygii</taxon>
        <taxon>Salmoniformes</taxon>
        <taxon>Salmonidae</taxon>
        <taxon>Salmoninae</taxon>
        <taxon>Hucho</taxon>
    </lineage>
</organism>